<reference evidence="3" key="1">
    <citation type="journal article" date="2016" name="Nat. Commun.">
        <title>The Gonium pectorale genome demonstrates co-option of cell cycle regulation during the evolution of multicellularity.</title>
        <authorList>
            <person name="Hanschen E.R."/>
            <person name="Marriage T.N."/>
            <person name="Ferris P.J."/>
            <person name="Hamaji T."/>
            <person name="Toyoda A."/>
            <person name="Fujiyama A."/>
            <person name="Neme R."/>
            <person name="Noguchi H."/>
            <person name="Minakuchi Y."/>
            <person name="Suzuki M."/>
            <person name="Kawai-Toyooka H."/>
            <person name="Smith D.R."/>
            <person name="Sparks H."/>
            <person name="Anderson J."/>
            <person name="Bakaric R."/>
            <person name="Luria V."/>
            <person name="Karger A."/>
            <person name="Kirschner M.W."/>
            <person name="Durand P.M."/>
            <person name="Michod R.E."/>
            <person name="Nozaki H."/>
            <person name="Olson B.J."/>
        </authorList>
    </citation>
    <scope>NUCLEOTIDE SEQUENCE [LARGE SCALE GENOMIC DNA]</scope>
    <source>
        <strain evidence="3">NIES-2863</strain>
    </source>
</reference>
<protein>
    <submittedName>
        <fullName evidence="2">Uncharacterized protein</fullName>
    </submittedName>
</protein>
<name>A0A150GL70_GONPE</name>
<evidence type="ECO:0000256" key="1">
    <source>
        <dbReference type="SAM" id="MobiDB-lite"/>
    </source>
</evidence>
<dbReference type="Proteomes" id="UP000075714">
    <property type="component" value="Unassembled WGS sequence"/>
</dbReference>
<evidence type="ECO:0000313" key="3">
    <source>
        <dbReference type="Proteomes" id="UP000075714"/>
    </source>
</evidence>
<dbReference type="STRING" id="33097.A0A150GL70"/>
<dbReference type="AlphaFoldDB" id="A0A150GL70"/>
<comment type="caution">
    <text evidence="2">The sequence shown here is derived from an EMBL/GenBank/DDBJ whole genome shotgun (WGS) entry which is preliminary data.</text>
</comment>
<sequence length="202" mass="22287">MKNYKLIFWSLRFHGKLFFNRLYVDVKRIWQPEDGVIKMRWTVHGIPRVPWEAEGTFDGISTYRLDSHGKIYEHSVDNILLRDPPMITNPPLLAGLNLQPLVPQQPVPGAWCQGADPEEQWGAAWMQRMVASALHSLEQEPEPAAAMAGLSAAAPLPLSHQQHQQLALPGAGRGQQGPACRRSTSNVSAPRLAGGSTRADGS</sequence>
<dbReference type="OrthoDB" id="44820at2759"/>
<dbReference type="EMBL" id="LSYV01000016">
    <property type="protein sequence ID" value="KXZ50599.1"/>
    <property type="molecule type" value="Genomic_DNA"/>
</dbReference>
<keyword evidence="3" id="KW-1185">Reference proteome</keyword>
<feature type="region of interest" description="Disordered" evidence="1">
    <location>
        <begin position="158"/>
        <end position="202"/>
    </location>
</feature>
<evidence type="ECO:0000313" key="2">
    <source>
        <dbReference type="EMBL" id="KXZ50599.1"/>
    </source>
</evidence>
<dbReference type="InterPro" id="IPR018790">
    <property type="entry name" value="DUF2358"/>
</dbReference>
<accession>A0A150GL70</accession>
<dbReference type="PANTHER" id="PTHR31094">
    <property type="entry name" value="RIKEN CDNA 2310061I04 GENE"/>
    <property type="match status" value="1"/>
</dbReference>
<gene>
    <name evidence="2" type="ORF">GPECTOR_15g282</name>
</gene>
<dbReference type="PANTHER" id="PTHR31094:SF2">
    <property type="entry name" value="RIKEN CDNA 2310061I04 GENE"/>
    <property type="match status" value="1"/>
</dbReference>
<dbReference type="Pfam" id="PF10184">
    <property type="entry name" value="DUF2358"/>
    <property type="match status" value="1"/>
</dbReference>
<proteinExistence type="predicted"/>
<feature type="compositionally biased region" description="Low complexity" evidence="1">
    <location>
        <begin position="158"/>
        <end position="169"/>
    </location>
</feature>
<organism evidence="2 3">
    <name type="scientific">Gonium pectorale</name>
    <name type="common">Green alga</name>
    <dbReference type="NCBI Taxonomy" id="33097"/>
    <lineage>
        <taxon>Eukaryota</taxon>
        <taxon>Viridiplantae</taxon>
        <taxon>Chlorophyta</taxon>
        <taxon>core chlorophytes</taxon>
        <taxon>Chlorophyceae</taxon>
        <taxon>CS clade</taxon>
        <taxon>Chlamydomonadales</taxon>
        <taxon>Volvocaceae</taxon>
        <taxon>Gonium</taxon>
    </lineage>
</organism>